<reference evidence="5" key="1">
    <citation type="journal article" date="2019" name="Int. J. Syst. Evol. Microbiol.">
        <title>The Global Catalogue of Microorganisms (GCM) 10K type strain sequencing project: providing services to taxonomists for standard genome sequencing and annotation.</title>
        <authorList>
            <consortium name="The Broad Institute Genomics Platform"/>
            <consortium name="The Broad Institute Genome Sequencing Center for Infectious Disease"/>
            <person name="Wu L."/>
            <person name="Ma J."/>
        </authorList>
    </citation>
    <scope>NUCLEOTIDE SEQUENCE [LARGE SCALE GENOMIC DNA]</scope>
    <source>
        <strain evidence="5">JCM 17939</strain>
    </source>
</reference>
<feature type="compositionally biased region" description="Basic and acidic residues" evidence="2">
    <location>
        <begin position="203"/>
        <end position="214"/>
    </location>
</feature>
<evidence type="ECO:0000256" key="2">
    <source>
        <dbReference type="SAM" id="MobiDB-lite"/>
    </source>
</evidence>
<dbReference type="InterPro" id="IPR001310">
    <property type="entry name" value="Histidine_triad_HIT"/>
</dbReference>
<dbReference type="InterPro" id="IPR036265">
    <property type="entry name" value="HIT-like_sf"/>
</dbReference>
<dbReference type="RefSeq" id="WP_345431466.1">
    <property type="nucleotide sequence ID" value="NZ_BAABHK010000004.1"/>
</dbReference>
<name>A0ABP8U9B6_9ACTN</name>
<accession>A0ABP8U9B6</accession>
<evidence type="ECO:0000256" key="1">
    <source>
        <dbReference type="PROSITE-ProRule" id="PRU00464"/>
    </source>
</evidence>
<organism evidence="4 5">
    <name type="scientific">Actinoallomurus vinaceus</name>
    <dbReference type="NCBI Taxonomy" id="1080074"/>
    <lineage>
        <taxon>Bacteria</taxon>
        <taxon>Bacillati</taxon>
        <taxon>Actinomycetota</taxon>
        <taxon>Actinomycetes</taxon>
        <taxon>Streptosporangiales</taxon>
        <taxon>Thermomonosporaceae</taxon>
        <taxon>Actinoallomurus</taxon>
    </lineage>
</organism>
<dbReference type="PANTHER" id="PTHR46648">
    <property type="entry name" value="HIT FAMILY PROTEIN 1"/>
    <property type="match status" value="1"/>
</dbReference>
<sequence>MSFDEAAYTARIHGDNEAGRCFICRIVAGQHPPEDIVVLRDEVCVAFLALPYRLHGYTLIAPLEHRRDVVADFTPGQYLGLQSRIHRLGRAISAVVPTERLYVFSFGSHQGVDHVHWHLAPLPPGVPFDQQQFAAVDGTPQVDVSHEQKTDLARRIAESYTTTGPRSRRGEPSDTGTARPRPAQNQVVEIGASRVSRMRRWLRPRDTSGHDGPREQGGGRPCSRMRSPRS</sequence>
<evidence type="ECO:0000313" key="4">
    <source>
        <dbReference type="EMBL" id="GAA4625655.1"/>
    </source>
</evidence>
<dbReference type="InterPro" id="IPR011146">
    <property type="entry name" value="HIT-like"/>
</dbReference>
<dbReference type="EMBL" id="BAABHK010000004">
    <property type="protein sequence ID" value="GAA4625655.1"/>
    <property type="molecule type" value="Genomic_DNA"/>
</dbReference>
<evidence type="ECO:0000313" key="5">
    <source>
        <dbReference type="Proteomes" id="UP001501442"/>
    </source>
</evidence>
<proteinExistence type="predicted"/>
<dbReference type="SUPFAM" id="SSF54197">
    <property type="entry name" value="HIT-like"/>
    <property type="match status" value="1"/>
</dbReference>
<feature type="domain" description="HIT" evidence="3">
    <location>
        <begin position="22"/>
        <end position="133"/>
    </location>
</feature>
<feature type="region of interest" description="Disordered" evidence="2">
    <location>
        <begin position="156"/>
        <end position="230"/>
    </location>
</feature>
<dbReference type="Proteomes" id="UP001501442">
    <property type="component" value="Unassembled WGS sequence"/>
</dbReference>
<protein>
    <recommendedName>
        <fullName evidence="3">HIT domain-containing protein</fullName>
    </recommendedName>
</protein>
<keyword evidence="5" id="KW-1185">Reference proteome</keyword>
<dbReference type="Gene3D" id="3.30.428.10">
    <property type="entry name" value="HIT-like"/>
    <property type="match status" value="1"/>
</dbReference>
<feature type="short sequence motif" description="Histidine triad motif" evidence="1">
    <location>
        <begin position="114"/>
        <end position="118"/>
    </location>
</feature>
<comment type="caution">
    <text evidence="4">The sequence shown here is derived from an EMBL/GenBank/DDBJ whole genome shotgun (WGS) entry which is preliminary data.</text>
</comment>
<dbReference type="PROSITE" id="PS51084">
    <property type="entry name" value="HIT_2"/>
    <property type="match status" value="1"/>
</dbReference>
<dbReference type="PANTHER" id="PTHR46648:SF1">
    <property type="entry name" value="ADENOSINE 5'-MONOPHOSPHORAMIDASE HNT1"/>
    <property type="match status" value="1"/>
</dbReference>
<gene>
    <name evidence="4" type="ORF">GCM10023196_030640</name>
</gene>
<evidence type="ECO:0000259" key="3">
    <source>
        <dbReference type="PROSITE" id="PS51084"/>
    </source>
</evidence>